<evidence type="ECO:0000256" key="1">
    <source>
        <dbReference type="SAM" id="Phobius"/>
    </source>
</evidence>
<keyword evidence="1" id="KW-0472">Membrane</keyword>
<comment type="caution">
    <text evidence="2">The sequence shown here is derived from an EMBL/GenBank/DDBJ whole genome shotgun (WGS) entry which is preliminary data.</text>
</comment>
<dbReference type="InParanoid" id="J8ZS11"/>
<proteinExistence type="predicted"/>
<evidence type="ECO:0000313" key="3">
    <source>
        <dbReference type="Proteomes" id="UP000003163"/>
    </source>
</evidence>
<dbReference type="HOGENOM" id="CLU_645615_0_0_1"/>
<gene>
    <name evidence="2" type="ORF">EDEG_03108</name>
</gene>
<dbReference type="EMBL" id="AFBI03000069">
    <property type="protein sequence ID" value="EJW02488.1"/>
    <property type="molecule type" value="Genomic_DNA"/>
</dbReference>
<dbReference type="AlphaFoldDB" id="J8ZS11"/>
<reference evidence="2 3" key="1">
    <citation type="submission" date="2011-08" db="EMBL/GenBank/DDBJ databases">
        <authorList>
            <person name="Liu Z.J."/>
            <person name="Shi F.L."/>
            <person name="Lu J.Q."/>
            <person name="Li M."/>
            <person name="Wang Z.L."/>
        </authorList>
    </citation>
    <scope>NUCLEOTIDE SEQUENCE [LARGE SCALE GENOMIC DNA]</scope>
    <source>
        <strain evidence="2 3">USNM 41457</strain>
    </source>
</reference>
<feature type="transmembrane region" description="Helical" evidence="1">
    <location>
        <begin position="6"/>
        <end position="25"/>
    </location>
</feature>
<protein>
    <submittedName>
        <fullName evidence="2">Uncharacterized protein</fullName>
    </submittedName>
</protein>
<dbReference type="VEuPathDB" id="MicrosporidiaDB:EDEG_03108"/>
<name>J8ZS11_EDHAE</name>
<keyword evidence="1" id="KW-0812">Transmembrane</keyword>
<keyword evidence="3" id="KW-1185">Reference proteome</keyword>
<reference evidence="3" key="2">
    <citation type="submission" date="2015-07" db="EMBL/GenBank/DDBJ databases">
        <title>Contrasting host-pathogen interactions and genome evolution in two generalist and specialist microsporidian pathogens of mosquitoes.</title>
        <authorList>
            <consortium name="The Broad Institute Genomics Platform"/>
            <consortium name="The Broad Institute Genome Sequencing Center for Infectious Disease"/>
            <person name="Cuomo C.A."/>
            <person name="Sanscrainte N.D."/>
            <person name="Goldberg J.M."/>
            <person name="Heiman D."/>
            <person name="Young S."/>
            <person name="Zeng Q."/>
            <person name="Becnel J.J."/>
            <person name="Birren B.W."/>
        </authorList>
    </citation>
    <scope>NUCLEOTIDE SEQUENCE [LARGE SCALE GENOMIC DNA]</scope>
    <source>
        <strain evidence="3">USNM 41457</strain>
    </source>
</reference>
<evidence type="ECO:0000313" key="2">
    <source>
        <dbReference type="EMBL" id="EJW02488.1"/>
    </source>
</evidence>
<sequence length="425" mass="49582">MSCFKAFIFIFSILLIAYITGFNIYNIKRISDIEVKDAKLKNHNDNSEIVNASILVEDKHRCLLRLFGNKSASTQQKIKWNYDGSLQKYQFTIENFPTFSPIDLHHFLNNPEQEKLKSVPVLDSSSAALIGLSVCENELYMVNMTDCRMLKNFFNTNVTFDETQNECFSSFDVVLPPKELNKTFADQKYVSGILCDRFTCYKEFLNPKISFSVIKKCFSKPFDSPSNQAFPILVDFWPLKYRIRVSENILILTVFDTLYERNIAKSIKKRTMQNLNNLNADSKMNANDNQTIDEKQTSLDNKLRSKKQFIDFNLDSILELHKILYTTPLYKFLQLTNHKIYIDALVEYFSKSCEKSLDFWQRKEGLNDSQKLCCKITAQNLAVKQLNILTSSELISNSEIFFDHCLSPIKKKRRLDLHSTRIFRR</sequence>
<dbReference type="Proteomes" id="UP000003163">
    <property type="component" value="Unassembled WGS sequence"/>
</dbReference>
<organism evidence="2 3">
    <name type="scientific">Edhazardia aedis (strain USNM 41457)</name>
    <name type="common">Microsporidian parasite</name>
    <dbReference type="NCBI Taxonomy" id="1003232"/>
    <lineage>
        <taxon>Eukaryota</taxon>
        <taxon>Fungi</taxon>
        <taxon>Fungi incertae sedis</taxon>
        <taxon>Microsporidia</taxon>
        <taxon>Edhazardia</taxon>
    </lineage>
</organism>
<keyword evidence="1" id="KW-1133">Transmembrane helix</keyword>
<accession>J8ZS11</accession>